<keyword evidence="2" id="KW-1185">Reference proteome</keyword>
<evidence type="ECO:0000313" key="1">
    <source>
        <dbReference type="EMBL" id="MXN19080.1"/>
    </source>
</evidence>
<reference evidence="1 2" key="1">
    <citation type="submission" date="2019-12" db="EMBL/GenBank/DDBJ databases">
        <authorList>
            <person name="Li M."/>
        </authorList>
    </citation>
    <scope>NUCLEOTIDE SEQUENCE [LARGE SCALE GENOMIC DNA]</scope>
    <source>
        <strain evidence="1 2">GBMRC 2024</strain>
    </source>
</reference>
<dbReference type="AlphaFoldDB" id="A0A6L7G719"/>
<proteinExistence type="predicted"/>
<dbReference type="Proteomes" id="UP000477911">
    <property type="component" value="Unassembled WGS sequence"/>
</dbReference>
<gene>
    <name evidence="1" type="ORF">GR170_14650</name>
</gene>
<dbReference type="RefSeq" id="WP_160895198.1">
    <property type="nucleotide sequence ID" value="NZ_WUMU01000016.1"/>
</dbReference>
<organism evidence="1 2">
    <name type="scientific">Pseudooceanicola albus</name>
    <dbReference type="NCBI Taxonomy" id="2692189"/>
    <lineage>
        <taxon>Bacteria</taxon>
        <taxon>Pseudomonadati</taxon>
        <taxon>Pseudomonadota</taxon>
        <taxon>Alphaproteobacteria</taxon>
        <taxon>Rhodobacterales</taxon>
        <taxon>Paracoccaceae</taxon>
        <taxon>Pseudooceanicola</taxon>
    </lineage>
</organism>
<evidence type="ECO:0000313" key="2">
    <source>
        <dbReference type="Proteomes" id="UP000477911"/>
    </source>
</evidence>
<accession>A0A6L7G719</accession>
<sequence>MIEFREGVEIGGGPSSQKMESIFYAAIQATVLMTNQHPMSAAAGLIKIGLTIIETADKQATDDFVASLQRPMPIQGAEELEQYIEHQKAIMRRLVSSYEKQIAGGQA</sequence>
<name>A0A6L7G719_9RHOB</name>
<dbReference type="EMBL" id="WUMU01000016">
    <property type="protein sequence ID" value="MXN19080.1"/>
    <property type="molecule type" value="Genomic_DNA"/>
</dbReference>
<comment type="caution">
    <text evidence="1">The sequence shown here is derived from an EMBL/GenBank/DDBJ whole genome shotgun (WGS) entry which is preliminary data.</text>
</comment>
<protein>
    <submittedName>
        <fullName evidence="1">Uncharacterized protein</fullName>
    </submittedName>
</protein>